<name>A0ABY6K063_9ARAC</name>
<evidence type="ECO:0000256" key="2">
    <source>
        <dbReference type="ARBA" id="ARBA00022679"/>
    </source>
</evidence>
<dbReference type="Pfam" id="PF01531">
    <property type="entry name" value="Glyco_transf_11"/>
    <property type="match status" value="1"/>
</dbReference>
<dbReference type="PANTHER" id="PTHR11927">
    <property type="entry name" value="GALACTOSIDE 2-L-FUCOSYLTRANSFERASE"/>
    <property type="match status" value="1"/>
</dbReference>
<dbReference type="EC" id="2.4.1.-" evidence="3"/>
<comment type="pathway">
    <text evidence="3">Protein modification; protein glycosylation.</text>
</comment>
<reference evidence="4 5" key="1">
    <citation type="submission" date="2022-01" db="EMBL/GenBank/DDBJ databases">
        <title>A chromosomal length assembly of Cordylochernes scorpioides.</title>
        <authorList>
            <person name="Zeh D."/>
            <person name="Zeh J."/>
        </authorList>
    </citation>
    <scope>NUCLEOTIDE SEQUENCE [LARGE SCALE GENOMIC DNA]</scope>
    <source>
        <strain evidence="4">IN4F17</strain>
        <tissue evidence="4">Whole Body</tissue>
    </source>
</reference>
<keyword evidence="3" id="KW-0735">Signal-anchor</keyword>
<keyword evidence="5" id="KW-1185">Reference proteome</keyword>
<dbReference type="CDD" id="cd11301">
    <property type="entry name" value="Fut1_Fut2_like"/>
    <property type="match status" value="1"/>
</dbReference>
<evidence type="ECO:0000313" key="5">
    <source>
        <dbReference type="Proteomes" id="UP001235939"/>
    </source>
</evidence>
<comment type="similarity">
    <text evidence="3">Belongs to the glycosyltransferase 11 family.</text>
</comment>
<sequence>MLEMTRTDPEWKDKIITGYETWVYGYDPETKHQSSEWRCQETHPAPTVGAALTMQCHNQGRLGNQMAIYAALLGLAHFNHRTPYVLNCIYEKLEPYFKITAVDIISINVSEEHSYDLGTFLREEDKLIPQYKVFLKIHPYPPISYTFFHHIRDKIRSELSFKDEIINRVENYLVELSLVHGQSTTFVSIHVRRTDYNEWLKRPIRRGRLVDMEYFNLAMKYFEDKYEKVVFVVVSDDRKWCKENFGNKSNAVLAPPASIPAVDMALISRCHHHIMSYGSFGFWGAYLGGGTTVYFADFLPPDSTFLLRRMPYNVLYLPEWVGISTAPDFRKTHSKS</sequence>
<evidence type="ECO:0000256" key="3">
    <source>
        <dbReference type="RuleBase" id="RU363129"/>
    </source>
</evidence>
<protein>
    <recommendedName>
        <fullName evidence="3">L-Fucosyltransferase</fullName>
        <ecNumber evidence="3">2.4.1.-</ecNumber>
    </recommendedName>
</protein>
<keyword evidence="1 3" id="KW-0328">Glycosyltransferase</keyword>
<accession>A0ABY6K063</accession>
<evidence type="ECO:0000313" key="4">
    <source>
        <dbReference type="EMBL" id="UYV62032.1"/>
    </source>
</evidence>
<dbReference type="Proteomes" id="UP001235939">
    <property type="component" value="Chromosome 01"/>
</dbReference>
<keyword evidence="3" id="KW-0333">Golgi apparatus</keyword>
<dbReference type="EMBL" id="CP092863">
    <property type="protein sequence ID" value="UYV62032.1"/>
    <property type="molecule type" value="Genomic_DNA"/>
</dbReference>
<dbReference type="InterPro" id="IPR002516">
    <property type="entry name" value="Glyco_trans_11"/>
</dbReference>
<gene>
    <name evidence="4" type="ORF">LAZ67_1007550</name>
</gene>
<keyword evidence="2 3" id="KW-0808">Transferase</keyword>
<evidence type="ECO:0000256" key="1">
    <source>
        <dbReference type="ARBA" id="ARBA00022676"/>
    </source>
</evidence>
<keyword evidence="3" id="KW-0812">Transmembrane</keyword>
<proteinExistence type="inferred from homology"/>
<comment type="subcellular location">
    <subcellularLocation>
        <location evidence="3">Golgi apparatus</location>
        <location evidence="3">Golgi stack membrane</location>
        <topology evidence="3">Single-pass type II membrane protein</topology>
    </subcellularLocation>
</comment>
<keyword evidence="3" id="KW-0325">Glycoprotein</keyword>
<dbReference type="PANTHER" id="PTHR11927:SF9">
    <property type="entry name" value="L-FUCOSYLTRANSFERASE"/>
    <property type="match status" value="1"/>
</dbReference>
<organism evidence="4 5">
    <name type="scientific">Cordylochernes scorpioides</name>
    <dbReference type="NCBI Taxonomy" id="51811"/>
    <lineage>
        <taxon>Eukaryota</taxon>
        <taxon>Metazoa</taxon>
        <taxon>Ecdysozoa</taxon>
        <taxon>Arthropoda</taxon>
        <taxon>Chelicerata</taxon>
        <taxon>Arachnida</taxon>
        <taxon>Pseudoscorpiones</taxon>
        <taxon>Cheliferoidea</taxon>
        <taxon>Chernetidae</taxon>
        <taxon>Cordylochernes</taxon>
    </lineage>
</organism>